<name>A0AAU9D7I3_9LACO</name>
<keyword evidence="1" id="KW-1133">Transmembrane helix</keyword>
<dbReference type="KEGG" id="xap:XA3_19440"/>
<proteinExistence type="predicted"/>
<reference evidence="2 3" key="1">
    <citation type="journal article" date="2023" name="Microbiol. Spectr.">
        <title>Symbiosis of Carpenter Bees with Uncharacterized Lactic Acid Bacteria Showing NAD Auxotrophy.</title>
        <authorList>
            <person name="Kawasaki S."/>
            <person name="Ozawa K."/>
            <person name="Mori T."/>
            <person name="Yamamoto A."/>
            <person name="Ito M."/>
            <person name="Ohkuma M."/>
            <person name="Sakamoto M."/>
            <person name="Matsutani M."/>
        </authorList>
    </citation>
    <scope>NUCLEOTIDE SEQUENCE [LARGE SCALE GENOMIC DNA]</scope>
    <source>
        <strain evidence="2 3">XA3</strain>
    </source>
</reference>
<keyword evidence="1" id="KW-0472">Membrane</keyword>
<keyword evidence="1" id="KW-0812">Transmembrane</keyword>
<keyword evidence="3" id="KW-1185">Reference proteome</keyword>
<gene>
    <name evidence="2" type="ORF">XA3_19440</name>
</gene>
<feature type="transmembrane region" description="Helical" evidence="1">
    <location>
        <begin position="20"/>
        <end position="41"/>
    </location>
</feature>
<dbReference type="RefSeq" id="WP_317635294.1">
    <property type="nucleotide sequence ID" value="NZ_AP026802.1"/>
</dbReference>
<accession>A0AAU9D7I3</accession>
<protein>
    <submittedName>
        <fullName evidence="2">Uncharacterized protein</fullName>
    </submittedName>
</protein>
<evidence type="ECO:0000256" key="1">
    <source>
        <dbReference type="SAM" id="Phobius"/>
    </source>
</evidence>
<dbReference type="Proteomes" id="UP001321861">
    <property type="component" value="Chromosome"/>
</dbReference>
<evidence type="ECO:0000313" key="3">
    <source>
        <dbReference type="Proteomes" id="UP001321861"/>
    </source>
</evidence>
<evidence type="ECO:0000313" key="2">
    <source>
        <dbReference type="EMBL" id="BDR59503.1"/>
    </source>
</evidence>
<organism evidence="2 3">
    <name type="scientific">Xylocopilactobacillus apicola</name>
    <dbReference type="NCBI Taxonomy" id="2932184"/>
    <lineage>
        <taxon>Bacteria</taxon>
        <taxon>Bacillati</taxon>
        <taxon>Bacillota</taxon>
        <taxon>Bacilli</taxon>
        <taxon>Lactobacillales</taxon>
        <taxon>Lactobacillaceae</taxon>
        <taxon>Xylocopilactobacillus</taxon>
    </lineage>
</organism>
<dbReference type="AlphaFoldDB" id="A0AAU9D7I3"/>
<sequence length="77" mass="8907">MKFYAKLAKNNLRQFANIYLPFIITVSTMMMVSLVILNICFDNSILVSGMGAQSTRGLFYFWWHRDASHDSFDCLVC</sequence>
<dbReference type="EMBL" id="AP026802">
    <property type="protein sequence ID" value="BDR59503.1"/>
    <property type="molecule type" value="Genomic_DNA"/>
</dbReference>